<dbReference type="Proteomes" id="UP000525923">
    <property type="component" value="Unassembled WGS sequence"/>
</dbReference>
<dbReference type="InterPro" id="IPR014001">
    <property type="entry name" value="Helicase_ATP-bd"/>
</dbReference>
<dbReference type="SMART" id="SM00490">
    <property type="entry name" value="HELICc"/>
    <property type="match status" value="1"/>
</dbReference>
<dbReference type="GO" id="GO:0016787">
    <property type="term" value="F:hydrolase activity"/>
    <property type="evidence" value="ECO:0007669"/>
    <property type="project" value="UniProtKB-KW"/>
</dbReference>
<dbReference type="GO" id="GO:0005524">
    <property type="term" value="F:ATP binding"/>
    <property type="evidence" value="ECO:0007669"/>
    <property type="project" value="InterPro"/>
</dbReference>
<dbReference type="Gene3D" id="3.40.50.300">
    <property type="entry name" value="P-loop containing nucleotide triphosphate hydrolases"/>
    <property type="match status" value="1"/>
</dbReference>
<dbReference type="RefSeq" id="WP_135504585.1">
    <property type="nucleotide sequence ID" value="NZ_JACHHE010000004.1"/>
</dbReference>
<protein>
    <submittedName>
        <fullName evidence="6">Superfamily II DNA or RNA helicase</fullName>
    </submittedName>
</protein>
<dbReference type="InterPro" id="IPR038718">
    <property type="entry name" value="SNF2-like_sf"/>
</dbReference>
<dbReference type="Pfam" id="PF04434">
    <property type="entry name" value="SWIM"/>
    <property type="match status" value="1"/>
</dbReference>
<evidence type="ECO:0000256" key="2">
    <source>
        <dbReference type="PROSITE-ProRule" id="PRU00325"/>
    </source>
</evidence>
<dbReference type="InterPro" id="IPR013663">
    <property type="entry name" value="Helicase_SWF/SNF/SWI_bac"/>
</dbReference>
<reference evidence="6 7" key="1">
    <citation type="submission" date="2020-08" db="EMBL/GenBank/DDBJ databases">
        <title>Genomic Encyclopedia of Type Strains, Phase IV (KMG-IV): sequencing the most valuable type-strain genomes for metagenomic binning, comparative biology and taxonomic classification.</title>
        <authorList>
            <person name="Goeker M."/>
        </authorList>
    </citation>
    <scope>NUCLEOTIDE SEQUENCE [LARGE SCALE GENOMIC DNA]</scope>
    <source>
        <strain evidence="6 7">DSM 15895</strain>
    </source>
</reference>
<evidence type="ECO:0000313" key="6">
    <source>
        <dbReference type="EMBL" id="MBB5180410.1"/>
    </source>
</evidence>
<keyword evidence="6" id="KW-0547">Nucleotide-binding</keyword>
<dbReference type="CDD" id="cd18793">
    <property type="entry name" value="SF2_C_SNF"/>
    <property type="match status" value="1"/>
</dbReference>
<evidence type="ECO:0000256" key="1">
    <source>
        <dbReference type="ARBA" id="ARBA00022801"/>
    </source>
</evidence>
<keyword evidence="2" id="KW-0862">Zinc</keyword>
<evidence type="ECO:0000259" key="4">
    <source>
        <dbReference type="PROSITE" id="PS51192"/>
    </source>
</evidence>
<dbReference type="SUPFAM" id="SSF52540">
    <property type="entry name" value="P-loop containing nucleoside triphosphate hydrolases"/>
    <property type="match status" value="2"/>
</dbReference>
<name>A0A7W8CUV4_9BACL</name>
<dbReference type="FunFam" id="3.40.50.300:FF:000533">
    <property type="entry name" value="Helicase, Snf2 family"/>
    <property type="match status" value="1"/>
</dbReference>
<dbReference type="InterPro" id="IPR049730">
    <property type="entry name" value="SNF2/RAD54-like_C"/>
</dbReference>
<dbReference type="Pfam" id="PF00271">
    <property type="entry name" value="Helicase_C"/>
    <property type="match status" value="1"/>
</dbReference>
<feature type="domain" description="Helicase ATP-binding" evidence="4">
    <location>
        <begin position="608"/>
        <end position="771"/>
    </location>
</feature>
<dbReference type="Gene3D" id="3.40.50.10810">
    <property type="entry name" value="Tandem AAA-ATPase domain"/>
    <property type="match status" value="1"/>
</dbReference>
<dbReference type="SMART" id="SM00487">
    <property type="entry name" value="DEXDc"/>
    <property type="match status" value="1"/>
</dbReference>
<organism evidence="6 7">
    <name type="scientific">Planococcus koreensis</name>
    <dbReference type="NCBI Taxonomy" id="112331"/>
    <lineage>
        <taxon>Bacteria</taxon>
        <taxon>Bacillati</taxon>
        <taxon>Bacillota</taxon>
        <taxon>Bacilli</taxon>
        <taxon>Bacillales</taxon>
        <taxon>Caryophanaceae</taxon>
        <taxon>Planococcus</taxon>
    </lineage>
</organism>
<dbReference type="PROSITE" id="PS51192">
    <property type="entry name" value="HELICASE_ATP_BIND_1"/>
    <property type="match status" value="1"/>
</dbReference>
<evidence type="ECO:0000259" key="3">
    <source>
        <dbReference type="PROSITE" id="PS50966"/>
    </source>
</evidence>
<keyword evidence="6" id="KW-0067">ATP-binding</keyword>
<feature type="domain" description="Helicase C-terminal" evidence="5">
    <location>
        <begin position="881"/>
        <end position="1042"/>
    </location>
</feature>
<dbReference type="Pfam" id="PF00176">
    <property type="entry name" value="SNF2-rel_dom"/>
    <property type="match status" value="1"/>
</dbReference>
<dbReference type="AlphaFoldDB" id="A0A7W8CUV4"/>
<dbReference type="OrthoDB" id="9760715at2"/>
<dbReference type="InterPro" id="IPR000330">
    <property type="entry name" value="SNF2_N"/>
</dbReference>
<dbReference type="InterPro" id="IPR007527">
    <property type="entry name" value="Znf_SWIM"/>
</dbReference>
<dbReference type="GO" id="GO:0008270">
    <property type="term" value="F:zinc ion binding"/>
    <property type="evidence" value="ECO:0007669"/>
    <property type="project" value="UniProtKB-KW"/>
</dbReference>
<dbReference type="InterPro" id="IPR027417">
    <property type="entry name" value="P-loop_NTPase"/>
</dbReference>
<dbReference type="EMBL" id="JACHHE010000004">
    <property type="protein sequence ID" value="MBB5180410.1"/>
    <property type="molecule type" value="Genomic_DNA"/>
</dbReference>
<dbReference type="GO" id="GO:0004386">
    <property type="term" value="F:helicase activity"/>
    <property type="evidence" value="ECO:0007669"/>
    <property type="project" value="UniProtKB-KW"/>
</dbReference>
<accession>A0A7W8CUV4</accession>
<dbReference type="PANTHER" id="PTHR10799">
    <property type="entry name" value="SNF2/RAD54 HELICASE FAMILY"/>
    <property type="match status" value="1"/>
</dbReference>
<keyword evidence="2" id="KW-0479">Metal-binding</keyword>
<dbReference type="Pfam" id="PF08455">
    <property type="entry name" value="SNF2_assoc"/>
    <property type="match status" value="1"/>
</dbReference>
<sequence length="1049" mass="118447">MNFSLNDRVIKKLCGDAAYKKGKAYFLAGKVELLPQTDERAEARVYSGEVFTVTVQPDSDGTINASCSCPPVGFVKTYCQHIAATLLALEERQQAEQPLADRMLGLFDNQPKRPSGKQLHFDARQTLNVEFTCVPVPLGDAGNGFGIRLAAGGAALQEIAEPWPFLQHVGQRKITEFAPGSIYNPERHNFTRETDAVLRFLLKSQPLGPLTEEKTLLISAAAWELLLPLLEAAPAVKFLQDGRSYKGLRYGERLPLSFEVDRAGDGYELEVSGLEEIEVFRAYGCALAEGQLFKLAEEDCIRLAELKEMLSGEGPQYMDISAQQLSHFMEHAVPGLMRLGQVDLADTVSKTLKETPLTAKVFLDRVSNRLLAGIEFQYGRFTVNPCEEQEHEYRSIPGVRRRLDIEQRIMKIMADSLFIQTPGGFFLQDEEAEYEFLYHTVHELEELAKIFATTAVKLRVQKAPSIPKMRIEIKERTDWLAFQFDLKGIPESEIQQLMKAIQEKRKYYRVPSGTLMSLETPEFWALHEFMEEMDLNAEDLEEEEIRVPLLQGMRLAEGLEKGGIAEPGEEFAKLMKNLGNPDTLEVAVPESLQPVLRDYQKAGFHWLKLLAQYRFGGILADDMGLGKTLQSIAFIVSVLPEVQARKLPVLVVAPSSLTYNWLNELKKFAPQVNARIIDGTSAVRASKLKDVSDCDLVITSYPSLRMDGHLYRDKQFHTVFFDEAQAFKNPVTQTAKAAGAIQAKYRFALTGTPIENSLDELWSIFRVVFPELLPNRRAFSELRRDNVAKRIRPFVLRRTKKEVLAELPEKVETTQYSELQPQQKKLYAAYLAELKQDALKHLAKGSLRKNRIKILAGLTRLRQICCHPALFVEGYDGGSAKFDQLMEIIEESRLAGRRVLIFSQFTQMLGLIGRNLNKHAIPYFYLDGQTPPIERVELCDRFNDGEGNLFLISLKAGGTGLNLTGADTVILYDLWWNPAVEQQAADRAHRMGQQNEVQVIRMLAKGTIEEKISDLQERKKNLIDEIIHSGQDSLAALTEEDIREILMIK</sequence>
<comment type="caution">
    <text evidence="6">The sequence shown here is derived from an EMBL/GenBank/DDBJ whole genome shotgun (WGS) entry which is preliminary data.</text>
</comment>
<evidence type="ECO:0000313" key="7">
    <source>
        <dbReference type="Proteomes" id="UP000525923"/>
    </source>
</evidence>
<dbReference type="PROSITE" id="PS51194">
    <property type="entry name" value="HELICASE_CTER"/>
    <property type="match status" value="1"/>
</dbReference>
<keyword evidence="6" id="KW-0347">Helicase</keyword>
<keyword evidence="1" id="KW-0378">Hydrolase</keyword>
<keyword evidence="2" id="KW-0863">Zinc-finger</keyword>
<evidence type="ECO:0000259" key="5">
    <source>
        <dbReference type="PROSITE" id="PS51194"/>
    </source>
</evidence>
<dbReference type="PROSITE" id="PS50966">
    <property type="entry name" value="ZF_SWIM"/>
    <property type="match status" value="1"/>
</dbReference>
<gene>
    <name evidence="6" type="ORF">HNQ44_001838</name>
</gene>
<feature type="domain" description="SWIM-type" evidence="3">
    <location>
        <begin position="51"/>
        <end position="90"/>
    </location>
</feature>
<keyword evidence="7" id="KW-1185">Reference proteome</keyword>
<proteinExistence type="predicted"/>
<dbReference type="InterPro" id="IPR001650">
    <property type="entry name" value="Helicase_C-like"/>
</dbReference>